<dbReference type="EMBL" id="BAABGA010000068">
    <property type="protein sequence ID" value="GAA4464336.1"/>
    <property type="molecule type" value="Genomic_DNA"/>
</dbReference>
<evidence type="ECO:0000313" key="6">
    <source>
        <dbReference type="EMBL" id="GAA4464336.1"/>
    </source>
</evidence>
<comment type="caution">
    <text evidence="6">The sequence shown here is derived from an EMBL/GenBank/DDBJ whole genome shotgun (WGS) entry which is preliminary data.</text>
</comment>
<dbReference type="SUPFAM" id="SSF52540">
    <property type="entry name" value="P-loop containing nucleoside triphosphate hydrolases"/>
    <property type="match status" value="1"/>
</dbReference>
<feature type="domain" description="ABC transporter" evidence="5">
    <location>
        <begin position="22"/>
        <end position="255"/>
    </location>
</feature>
<dbReference type="CDD" id="cd03255">
    <property type="entry name" value="ABC_MJ0796_LolCDE_FtsE"/>
    <property type="match status" value="1"/>
</dbReference>
<dbReference type="InterPro" id="IPR017911">
    <property type="entry name" value="MacB-like_ATP-bd"/>
</dbReference>
<dbReference type="PANTHER" id="PTHR24220:SF689">
    <property type="entry name" value="LIPOPROTEIN-RELEASING SYSTEM ATP-BINDING PROTEIN LOLD"/>
    <property type="match status" value="1"/>
</dbReference>
<accession>A0ABP8NF60</accession>
<dbReference type="InterPro" id="IPR003439">
    <property type="entry name" value="ABC_transporter-like_ATP-bd"/>
</dbReference>
<dbReference type="PANTHER" id="PTHR24220">
    <property type="entry name" value="IMPORT ATP-BINDING PROTEIN"/>
    <property type="match status" value="1"/>
</dbReference>
<comment type="similarity">
    <text evidence="1">Belongs to the ABC transporter superfamily.</text>
</comment>
<evidence type="ECO:0000256" key="1">
    <source>
        <dbReference type="ARBA" id="ARBA00005417"/>
    </source>
</evidence>
<name>A0ABP8NF60_9BACT</name>
<protein>
    <submittedName>
        <fullName evidence="6">ABC transporter ATP-binding protein</fullName>
    </submittedName>
</protein>
<evidence type="ECO:0000313" key="7">
    <source>
        <dbReference type="Proteomes" id="UP001500840"/>
    </source>
</evidence>
<keyword evidence="4 6" id="KW-0067">ATP-binding</keyword>
<keyword evidence="2" id="KW-0813">Transport</keyword>
<keyword evidence="3" id="KW-0547">Nucleotide-binding</keyword>
<organism evidence="6 7">
    <name type="scientific">Novipirellula rosea</name>
    <dbReference type="NCBI Taxonomy" id="1031540"/>
    <lineage>
        <taxon>Bacteria</taxon>
        <taxon>Pseudomonadati</taxon>
        <taxon>Planctomycetota</taxon>
        <taxon>Planctomycetia</taxon>
        <taxon>Pirellulales</taxon>
        <taxon>Pirellulaceae</taxon>
        <taxon>Novipirellula</taxon>
    </lineage>
</organism>
<keyword evidence="7" id="KW-1185">Reference proteome</keyword>
<dbReference type="PROSITE" id="PS00211">
    <property type="entry name" value="ABC_TRANSPORTER_1"/>
    <property type="match status" value="1"/>
</dbReference>
<evidence type="ECO:0000256" key="3">
    <source>
        <dbReference type="ARBA" id="ARBA00022741"/>
    </source>
</evidence>
<sequence length="255" mass="28377">MSDTFFDPPSSEDSLMNAEFVLQASGIYKSYHKNKIEVPVLRGVDVDITAGKINALVGRSGSGKSTLMHLLATLDRPDAGEIYFQGKRIDNAPRAERDAYRNHDIGIIFQFYHLLPELTALENVLAPMMISQSLWGYFRNRKEIRTRAEEMLDRVGLAHRATHRPAEMSGGEMQRAAIARALMTDPSLLLADEPTGNLDTETGESILNLLVELNQHDNLTIVMITHDDAIAEKADVCYRMQDGLLETNHGVLQAA</sequence>
<reference evidence="7" key="1">
    <citation type="journal article" date="2019" name="Int. J. Syst. Evol. Microbiol.">
        <title>The Global Catalogue of Microorganisms (GCM) 10K type strain sequencing project: providing services to taxonomists for standard genome sequencing and annotation.</title>
        <authorList>
            <consortium name="The Broad Institute Genomics Platform"/>
            <consortium name="The Broad Institute Genome Sequencing Center for Infectious Disease"/>
            <person name="Wu L."/>
            <person name="Ma J."/>
        </authorList>
    </citation>
    <scope>NUCLEOTIDE SEQUENCE [LARGE SCALE GENOMIC DNA]</scope>
    <source>
        <strain evidence="7">JCM 17759</strain>
    </source>
</reference>
<dbReference type="InterPro" id="IPR017871">
    <property type="entry name" value="ABC_transporter-like_CS"/>
</dbReference>
<dbReference type="Proteomes" id="UP001500840">
    <property type="component" value="Unassembled WGS sequence"/>
</dbReference>
<dbReference type="Pfam" id="PF00005">
    <property type="entry name" value="ABC_tran"/>
    <property type="match status" value="1"/>
</dbReference>
<dbReference type="InterPro" id="IPR015854">
    <property type="entry name" value="ABC_transpr_LolD-like"/>
</dbReference>
<dbReference type="PROSITE" id="PS50893">
    <property type="entry name" value="ABC_TRANSPORTER_2"/>
    <property type="match status" value="1"/>
</dbReference>
<dbReference type="SMART" id="SM00382">
    <property type="entry name" value="AAA"/>
    <property type="match status" value="1"/>
</dbReference>
<evidence type="ECO:0000256" key="4">
    <source>
        <dbReference type="ARBA" id="ARBA00022840"/>
    </source>
</evidence>
<dbReference type="Gene3D" id="3.40.50.300">
    <property type="entry name" value="P-loop containing nucleotide triphosphate hydrolases"/>
    <property type="match status" value="1"/>
</dbReference>
<dbReference type="InterPro" id="IPR003593">
    <property type="entry name" value="AAA+_ATPase"/>
</dbReference>
<dbReference type="GO" id="GO:0005524">
    <property type="term" value="F:ATP binding"/>
    <property type="evidence" value="ECO:0007669"/>
    <property type="project" value="UniProtKB-KW"/>
</dbReference>
<gene>
    <name evidence="6" type="ORF">GCM10023156_50710</name>
</gene>
<dbReference type="InterPro" id="IPR027417">
    <property type="entry name" value="P-loop_NTPase"/>
</dbReference>
<evidence type="ECO:0000259" key="5">
    <source>
        <dbReference type="PROSITE" id="PS50893"/>
    </source>
</evidence>
<proteinExistence type="inferred from homology"/>
<evidence type="ECO:0000256" key="2">
    <source>
        <dbReference type="ARBA" id="ARBA00022448"/>
    </source>
</evidence>